<evidence type="ECO:0000256" key="5">
    <source>
        <dbReference type="ARBA" id="ARBA00022840"/>
    </source>
</evidence>
<evidence type="ECO:0000256" key="7">
    <source>
        <dbReference type="ARBA" id="ARBA00048478"/>
    </source>
</evidence>
<dbReference type="NCBIfam" id="TIGR00017">
    <property type="entry name" value="cmk"/>
    <property type="match status" value="1"/>
</dbReference>
<reference evidence="10 11" key="1">
    <citation type="submission" date="2019-06" db="EMBL/GenBank/DDBJ databases">
        <title>Genome sequencing of Zymomonas mobilis strains for genetic engineering and biofuel applications.</title>
        <authorList>
            <person name="Teravest M."/>
        </authorList>
    </citation>
    <scope>NUCLEOTIDE SEQUENCE [LARGE SCALE GENOMIC DNA]</scope>
    <source>
        <strain evidence="10 11">AN0101</strain>
    </source>
</reference>
<evidence type="ECO:0000256" key="1">
    <source>
        <dbReference type="ARBA" id="ARBA00009427"/>
    </source>
</evidence>
<comment type="similarity">
    <text evidence="1 8">Belongs to the cytidylate kinase family. Type 1 subfamily.</text>
</comment>
<sequence length="210" mass="22919">MIIAIDGPAASGKGTIARALARHYDLPYLDTGLLYRAVAASLLDKQGDSGKESDALEACDFSDSLLSDSRLRTEKTGKVASEISAFPKVRQALIKRQRDFATQQSGAVLDGRDIGTVIVPDADVKLFITASPEIRAKRRYDELVKNNPDLTYDTILDDIKTRDLRDSSRKEAPLKQAEDADLLDSSLLGIDMAIERAVALVEKQLKTVQG</sequence>
<evidence type="ECO:0000256" key="6">
    <source>
        <dbReference type="ARBA" id="ARBA00047615"/>
    </source>
</evidence>
<dbReference type="EC" id="2.7.4.25" evidence="8"/>
<feature type="domain" description="Cytidylate kinase" evidence="9">
    <location>
        <begin position="3"/>
        <end position="202"/>
    </location>
</feature>
<feature type="binding site" evidence="8">
    <location>
        <begin position="7"/>
        <end position="15"/>
    </location>
    <ligand>
        <name>ATP</name>
        <dbReference type="ChEBI" id="CHEBI:30616"/>
    </ligand>
</feature>
<dbReference type="RefSeq" id="WP_141920518.1">
    <property type="nucleotide sequence ID" value="NZ_VFOF01000001.1"/>
</dbReference>
<dbReference type="Proteomes" id="UP000316887">
    <property type="component" value="Unassembled WGS sequence"/>
</dbReference>
<dbReference type="Pfam" id="PF02224">
    <property type="entry name" value="Cytidylate_kin"/>
    <property type="match status" value="1"/>
</dbReference>
<dbReference type="GO" id="GO:0005524">
    <property type="term" value="F:ATP binding"/>
    <property type="evidence" value="ECO:0007669"/>
    <property type="project" value="UniProtKB-UniRule"/>
</dbReference>
<dbReference type="OrthoDB" id="9807434at2"/>
<evidence type="ECO:0000313" key="11">
    <source>
        <dbReference type="Proteomes" id="UP000316887"/>
    </source>
</evidence>
<dbReference type="Gene3D" id="3.40.50.300">
    <property type="entry name" value="P-loop containing nucleotide triphosphate hydrolases"/>
    <property type="match status" value="1"/>
</dbReference>
<dbReference type="GO" id="GO:0005737">
    <property type="term" value="C:cytoplasm"/>
    <property type="evidence" value="ECO:0007669"/>
    <property type="project" value="UniProtKB-SubCell"/>
</dbReference>
<dbReference type="SUPFAM" id="SSF52540">
    <property type="entry name" value="P-loop containing nucleoside triphosphate hydrolases"/>
    <property type="match status" value="1"/>
</dbReference>
<organism evidence="10 11">
    <name type="scientific">Zymomonas mobilis</name>
    <dbReference type="NCBI Taxonomy" id="542"/>
    <lineage>
        <taxon>Bacteria</taxon>
        <taxon>Pseudomonadati</taxon>
        <taxon>Pseudomonadota</taxon>
        <taxon>Alphaproteobacteria</taxon>
        <taxon>Sphingomonadales</taxon>
        <taxon>Zymomonadaceae</taxon>
        <taxon>Zymomonas</taxon>
    </lineage>
</organism>
<accession>A0A542W3A1</accession>
<dbReference type="GO" id="GO:0006220">
    <property type="term" value="P:pyrimidine nucleotide metabolic process"/>
    <property type="evidence" value="ECO:0007669"/>
    <property type="project" value="UniProtKB-UniRule"/>
</dbReference>
<keyword evidence="8" id="KW-0963">Cytoplasm</keyword>
<evidence type="ECO:0000259" key="9">
    <source>
        <dbReference type="Pfam" id="PF02224"/>
    </source>
</evidence>
<comment type="catalytic activity">
    <reaction evidence="7 8">
        <text>CMP + ATP = CDP + ADP</text>
        <dbReference type="Rhea" id="RHEA:11600"/>
        <dbReference type="ChEBI" id="CHEBI:30616"/>
        <dbReference type="ChEBI" id="CHEBI:58069"/>
        <dbReference type="ChEBI" id="CHEBI:60377"/>
        <dbReference type="ChEBI" id="CHEBI:456216"/>
        <dbReference type="EC" id="2.7.4.25"/>
    </reaction>
</comment>
<comment type="subcellular location">
    <subcellularLocation>
        <location evidence="8">Cytoplasm</location>
    </subcellularLocation>
</comment>
<dbReference type="GO" id="GO:0036431">
    <property type="term" value="F:dCMP kinase activity"/>
    <property type="evidence" value="ECO:0007669"/>
    <property type="project" value="InterPro"/>
</dbReference>
<comment type="caution">
    <text evidence="10">The sequence shown here is derived from an EMBL/GenBank/DDBJ whole genome shotgun (WGS) entry which is preliminary data.</text>
</comment>
<dbReference type="InterPro" id="IPR027417">
    <property type="entry name" value="P-loop_NTPase"/>
</dbReference>
<dbReference type="InterPro" id="IPR003136">
    <property type="entry name" value="Cytidylate_kin"/>
</dbReference>
<keyword evidence="3 8" id="KW-0547">Nucleotide-binding</keyword>
<proteinExistence type="inferred from homology"/>
<dbReference type="CDD" id="cd02020">
    <property type="entry name" value="CMPK"/>
    <property type="match status" value="1"/>
</dbReference>
<evidence type="ECO:0000313" key="10">
    <source>
        <dbReference type="EMBL" id="TQL18082.1"/>
    </source>
</evidence>
<gene>
    <name evidence="8" type="primary">cmk</name>
    <name evidence="10" type="ORF">FBY58_1698</name>
</gene>
<keyword evidence="5 8" id="KW-0067">ATP-binding</keyword>
<evidence type="ECO:0000256" key="3">
    <source>
        <dbReference type="ARBA" id="ARBA00022741"/>
    </source>
</evidence>
<dbReference type="InterPro" id="IPR011994">
    <property type="entry name" value="Cytidylate_kinase_dom"/>
</dbReference>
<evidence type="ECO:0000256" key="4">
    <source>
        <dbReference type="ARBA" id="ARBA00022777"/>
    </source>
</evidence>
<comment type="catalytic activity">
    <reaction evidence="6 8">
        <text>dCMP + ATP = dCDP + ADP</text>
        <dbReference type="Rhea" id="RHEA:25094"/>
        <dbReference type="ChEBI" id="CHEBI:30616"/>
        <dbReference type="ChEBI" id="CHEBI:57566"/>
        <dbReference type="ChEBI" id="CHEBI:58593"/>
        <dbReference type="ChEBI" id="CHEBI:456216"/>
        <dbReference type="EC" id="2.7.4.25"/>
    </reaction>
</comment>
<dbReference type="HAMAP" id="MF_00238">
    <property type="entry name" value="Cytidyl_kinase_type1"/>
    <property type="match status" value="1"/>
</dbReference>
<protein>
    <recommendedName>
        <fullName evidence="8">Cytidylate kinase</fullName>
        <shortName evidence="8">CK</shortName>
        <ecNumber evidence="8">2.7.4.25</ecNumber>
    </recommendedName>
    <alternativeName>
        <fullName evidence="8">Cytidine monophosphate kinase</fullName>
        <shortName evidence="8">CMP kinase</shortName>
    </alternativeName>
</protein>
<evidence type="ECO:0000256" key="2">
    <source>
        <dbReference type="ARBA" id="ARBA00022679"/>
    </source>
</evidence>
<dbReference type="EMBL" id="VFOF01000001">
    <property type="protein sequence ID" value="TQL18082.1"/>
    <property type="molecule type" value="Genomic_DNA"/>
</dbReference>
<keyword evidence="2 8" id="KW-0808">Transferase</keyword>
<dbReference type="GO" id="GO:0036430">
    <property type="term" value="F:CMP kinase activity"/>
    <property type="evidence" value="ECO:0007669"/>
    <property type="project" value="RHEA"/>
</dbReference>
<evidence type="ECO:0000256" key="8">
    <source>
        <dbReference type="HAMAP-Rule" id="MF_00238"/>
    </source>
</evidence>
<name>A0A542W3A1_ZYMMB</name>
<keyword evidence="4 8" id="KW-0418">Kinase</keyword>
<dbReference type="AlphaFoldDB" id="A0A542W3A1"/>